<reference evidence="4 5" key="2">
    <citation type="journal article" date="2016" name="Genome Announc.">
        <title>Complete Genome Sequences of the Obligate Symbionts 'Candidatus Sulcia muelleri' and 'Ca. Nasuia deltocephalinicola' from the Pestiferous Leafhopper Macrosteles quadripunctulatus (Hemiptera: Cicadellidae).</title>
        <authorList>
            <person name="Bennett G.M."/>
            <person name="Abba S."/>
            <person name="Kube M."/>
            <person name="Marzachi C."/>
        </authorList>
    </citation>
    <scope>NUCLEOTIDE SEQUENCE [LARGE SCALE GENOMIC DNA]</scope>
    <source>
        <strain evidence="4 5">PUNC</strain>
    </source>
</reference>
<proteinExistence type="predicted"/>
<keyword evidence="2" id="KW-0520">NAD</keyword>
<dbReference type="RefSeq" id="WP_235522816.1">
    <property type="nucleotide sequence ID" value="NZ_CP013212.1"/>
</dbReference>
<evidence type="ECO:0000313" key="4">
    <source>
        <dbReference type="EMBL" id="ALP70212.1"/>
    </source>
</evidence>
<dbReference type="InterPro" id="IPR015590">
    <property type="entry name" value="Aldehyde_DH_dom"/>
</dbReference>
<keyword evidence="1 4" id="KW-0560">Oxidoreductase</keyword>
<dbReference type="GO" id="GO:0010133">
    <property type="term" value="P:L-proline catabolic process to L-glutamate"/>
    <property type="evidence" value="ECO:0007669"/>
    <property type="project" value="TreeGrafter"/>
</dbReference>
<feature type="domain" description="Aldehyde dehydrogenase" evidence="3">
    <location>
        <begin position="45"/>
        <end position="193"/>
    </location>
</feature>
<dbReference type="GeneID" id="75050297"/>
<dbReference type="SUPFAM" id="SSF53720">
    <property type="entry name" value="ALDH-like"/>
    <property type="match status" value="1"/>
</dbReference>
<dbReference type="Gene3D" id="3.40.605.10">
    <property type="entry name" value="Aldehyde Dehydrogenase, Chain A, domain 1"/>
    <property type="match status" value="1"/>
</dbReference>
<dbReference type="GO" id="GO:0009898">
    <property type="term" value="C:cytoplasmic side of plasma membrane"/>
    <property type="evidence" value="ECO:0007669"/>
    <property type="project" value="TreeGrafter"/>
</dbReference>
<reference evidence="5" key="1">
    <citation type="submission" date="2015-11" db="EMBL/GenBank/DDBJ databases">
        <title>Complete genome sequences of the obligate symbionts Candidatus Sulcia muelleri and Candidatus Nasuia deltocephalinicola from the pestiferous leafhopper, Macrosteles quadripunctulatus (Hemiptera: Cicadellidae).</title>
        <authorList>
            <person name="Bennett G.M."/>
            <person name="Abba S."/>
            <person name="Kube M."/>
            <person name="Marzachi C."/>
        </authorList>
    </citation>
    <scope>NUCLEOTIDE SEQUENCE [LARGE SCALE GENOMIC DNA]</scope>
    <source>
        <strain evidence="5">PUNC</strain>
    </source>
</reference>
<dbReference type="InterPro" id="IPR016162">
    <property type="entry name" value="Ald_DH_N"/>
</dbReference>
<evidence type="ECO:0000259" key="3">
    <source>
        <dbReference type="Pfam" id="PF00171"/>
    </source>
</evidence>
<sequence length="196" mass="22922">MKVNLLSRLEIKKNYDEIFNSKIDIPQYIGNEKIFSGMKHPIYTNKKMIGSWHEGSEKDIQKAINSSLSVYKYWSNISWADRAYLFLKAADLISGPYRSIINAATIRCKYHFQVCELIFSLRFNVFYTNKIFIFNKQPRLGFVVARTPFNIALPALMGNVVLWIPSEKQLYYAYVLMEIFKKSGFPDGIINCMWKK</sequence>
<accession>A0A654M6V8</accession>
<protein>
    <submittedName>
        <fullName evidence="4">Delta-1-pyrroline-5-carboxylate dehydrogenase</fullName>
        <ecNumber evidence="4">1.2.1.88</ecNumber>
    </submittedName>
</protein>
<gene>
    <name evidence="4" type="ORF">ASU30_150</name>
</gene>
<dbReference type="Proteomes" id="UP000055698">
    <property type="component" value="Chromosome"/>
</dbReference>
<dbReference type="PANTHER" id="PTHR42862">
    <property type="entry name" value="DELTA-1-PYRROLINE-5-CARBOXYLATE DEHYDROGENASE 1, ISOFORM A-RELATED"/>
    <property type="match status" value="1"/>
</dbReference>
<organism evidence="4 5">
    <name type="scientific">Candidatus Karelsulcia muelleri</name>
    <dbReference type="NCBI Taxonomy" id="336810"/>
    <lineage>
        <taxon>Bacteria</taxon>
        <taxon>Pseudomonadati</taxon>
        <taxon>Bacteroidota</taxon>
        <taxon>Flavobacteriia</taxon>
        <taxon>Flavobacteriales</taxon>
        <taxon>Candidatus Karelsulcia</taxon>
    </lineage>
</organism>
<dbReference type="AlphaFoldDB" id="A0A654M6V8"/>
<dbReference type="PANTHER" id="PTHR42862:SF1">
    <property type="entry name" value="DELTA-1-PYRROLINE-5-CARBOXYLATE DEHYDROGENASE 2, ISOFORM A-RELATED"/>
    <property type="match status" value="1"/>
</dbReference>
<dbReference type="InterPro" id="IPR016161">
    <property type="entry name" value="Ald_DH/histidinol_DH"/>
</dbReference>
<dbReference type="EC" id="1.2.1.88" evidence="4"/>
<dbReference type="InterPro" id="IPR050485">
    <property type="entry name" value="Proline_metab_enzyme"/>
</dbReference>
<name>A0A654M6V8_9FLAO</name>
<evidence type="ECO:0000256" key="2">
    <source>
        <dbReference type="ARBA" id="ARBA00023027"/>
    </source>
</evidence>
<dbReference type="Pfam" id="PF00171">
    <property type="entry name" value="Aldedh"/>
    <property type="match status" value="1"/>
</dbReference>
<dbReference type="GO" id="GO:0003842">
    <property type="term" value="F:L-glutamate gamma-semialdehyde dehydrogenase activity"/>
    <property type="evidence" value="ECO:0007669"/>
    <property type="project" value="UniProtKB-EC"/>
</dbReference>
<evidence type="ECO:0000313" key="5">
    <source>
        <dbReference type="Proteomes" id="UP000055698"/>
    </source>
</evidence>
<evidence type="ECO:0000256" key="1">
    <source>
        <dbReference type="ARBA" id="ARBA00023002"/>
    </source>
</evidence>
<dbReference type="EMBL" id="CP013212">
    <property type="protein sequence ID" value="ALP70212.1"/>
    <property type="molecule type" value="Genomic_DNA"/>
</dbReference>